<evidence type="ECO:0000313" key="1">
    <source>
        <dbReference type="EMBL" id="NML56748.1"/>
    </source>
</evidence>
<evidence type="ECO:0000313" key="2">
    <source>
        <dbReference type="Proteomes" id="UP000552615"/>
    </source>
</evidence>
<reference evidence="1 2" key="1">
    <citation type="submission" date="2020-04" db="EMBL/GenBank/DDBJ databases">
        <title>Chryseobacterium sp. RJ-7-14 sp. nov., isolated from Jeju soil.</title>
        <authorList>
            <person name="Dahal R.H."/>
            <person name="Chaudhary D.K."/>
        </authorList>
    </citation>
    <scope>NUCLEOTIDE SEQUENCE [LARGE SCALE GENOMIC DNA]</scope>
    <source>
        <strain evidence="1 2">RJ-7-14</strain>
    </source>
</reference>
<organism evidence="1 2">
    <name type="scientific">Chryseobacterium cheonjiense</name>
    <dbReference type="NCBI Taxonomy" id="2728845"/>
    <lineage>
        <taxon>Bacteria</taxon>
        <taxon>Pseudomonadati</taxon>
        <taxon>Bacteroidota</taxon>
        <taxon>Flavobacteriia</taxon>
        <taxon>Flavobacteriales</taxon>
        <taxon>Weeksellaceae</taxon>
        <taxon>Chryseobacterium group</taxon>
        <taxon>Chryseobacterium</taxon>
    </lineage>
</organism>
<sequence>MSIVINFTLANSIISNDSLLNFITSQETNAQIYKLTPPSEKQISAATDWKAIVGTVADGLTILTSLWTFYSEFIKPKKTEESNSGIYITIQVDNSINDIWIGNDINSKEELIAKYKDSVKALKIEPAKNYEIEDSTIWKKIK</sequence>
<name>A0A7Y0A4U2_9FLAO</name>
<accession>A0A7Y0A4U2</accession>
<dbReference type="EMBL" id="JABBGF010000001">
    <property type="protein sequence ID" value="NML56748.1"/>
    <property type="molecule type" value="Genomic_DNA"/>
</dbReference>
<protein>
    <submittedName>
        <fullName evidence="1">Uncharacterized protein</fullName>
    </submittedName>
</protein>
<dbReference type="Proteomes" id="UP000552615">
    <property type="component" value="Unassembled WGS sequence"/>
</dbReference>
<keyword evidence="2" id="KW-1185">Reference proteome</keyword>
<gene>
    <name evidence="1" type="ORF">HHL20_05270</name>
</gene>
<proteinExistence type="predicted"/>
<dbReference type="RefSeq" id="WP_169230122.1">
    <property type="nucleotide sequence ID" value="NZ_JABBGF010000001.1"/>
</dbReference>
<dbReference type="AlphaFoldDB" id="A0A7Y0A4U2"/>
<comment type="caution">
    <text evidence="1">The sequence shown here is derived from an EMBL/GenBank/DDBJ whole genome shotgun (WGS) entry which is preliminary data.</text>
</comment>